<feature type="domain" description="N-acetyltransferase" evidence="1">
    <location>
        <begin position="2"/>
        <end position="169"/>
    </location>
</feature>
<evidence type="ECO:0000259" key="1">
    <source>
        <dbReference type="PROSITE" id="PS51186"/>
    </source>
</evidence>
<dbReference type="InterPro" id="IPR016181">
    <property type="entry name" value="Acyl_CoA_acyltransferase"/>
</dbReference>
<evidence type="ECO:0000313" key="2">
    <source>
        <dbReference type="EMBL" id="RXJ04575.1"/>
    </source>
</evidence>
<name>A0A4V1LH07_9BACI</name>
<keyword evidence="3" id="KW-1185">Reference proteome</keyword>
<organism evidence="2 3">
    <name type="scientific">Anaerobacillus alkaliphilus</name>
    <dbReference type="NCBI Taxonomy" id="1548597"/>
    <lineage>
        <taxon>Bacteria</taxon>
        <taxon>Bacillati</taxon>
        <taxon>Bacillota</taxon>
        <taxon>Bacilli</taxon>
        <taxon>Bacillales</taxon>
        <taxon>Bacillaceae</taxon>
        <taxon>Anaerobacillus</taxon>
    </lineage>
</organism>
<dbReference type="EMBL" id="QOUX01000001">
    <property type="protein sequence ID" value="RXJ04575.1"/>
    <property type="molecule type" value="Genomic_DNA"/>
</dbReference>
<dbReference type="OrthoDB" id="9795206at2"/>
<accession>A0A4V1LH07</accession>
<dbReference type="GO" id="GO:0016747">
    <property type="term" value="F:acyltransferase activity, transferring groups other than amino-acyl groups"/>
    <property type="evidence" value="ECO:0007669"/>
    <property type="project" value="InterPro"/>
</dbReference>
<proteinExistence type="predicted"/>
<dbReference type="Pfam" id="PF13302">
    <property type="entry name" value="Acetyltransf_3"/>
    <property type="match status" value="1"/>
</dbReference>
<dbReference type="Proteomes" id="UP000290649">
    <property type="component" value="Unassembled WGS sequence"/>
</dbReference>
<dbReference type="InterPro" id="IPR000182">
    <property type="entry name" value="GNAT_dom"/>
</dbReference>
<dbReference type="PANTHER" id="PTHR43415:SF5">
    <property type="entry name" value="ACETYLTRANSFERASE"/>
    <property type="match status" value="1"/>
</dbReference>
<dbReference type="Gene3D" id="3.40.630.30">
    <property type="match status" value="1"/>
</dbReference>
<dbReference type="PROSITE" id="PS51186">
    <property type="entry name" value="GNAT"/>
    <property type="match status" value="1"/>
</dbReference>
<dbReference type="SUPFAM" id="SSF55729">
    <property type="entry name" value="Acyl-CoA N-acyltransferases (Nat)"/>
    <property type="match status" value="1"/>
</dbReference>
<keyword evidence="2" id="KW-0808">Transferase</keyword>
<gene>
    <name evidence="2" type="ORF">DS745_04100</name>
</gene>
<dbReference type="AlphaFoldDB" id="A0A4V1LH07"/>
<protein>
    <submittedName>
        <fullName evidence="2">N-acetyltransferase</fullName>
    </submittedName>
</protein>
<dbReference type="RefSeq" id="WP_129076926.1">
    <property type="nucleotide sequence ID" value="NZ_QOUX01000001.1"/>
</dbReference>
<dbReference type="CDD" id="cd04301">
    <property type="entry name" value="NAT_SF"/>
    <property type="match status" value="1"/>
</dbReference>
<dbReference type="PANTHER" id="PTHR43415">
    <property type="entry name" value="SPERMIDINE N(1)-ACETYLTRANSFERASE"/>
    <property type="match status" value="1"/>
</dbReference>
<evidence type="ECO:0000313" key="3">
    <source>
        <dbReference type="Proteomes" id="UP000290649"/>
    </source>
</evidence>
<sequence>MIELRYFVRSDFNQLISWVNSPEFILQWAGTSFVYPLDEAQLENYIENANHENADILIYKVVDTKTNDVIGHISLGRIDRKNRSARIGRVLVGANAVRGMGIGQQMIREVLKVAFEELSLHRVSLGVFNFNTAAIACYEKVGFVKEGLHRDIAKNGDEYWSLWEMSMLENEWLEKNRLPTI</sequence>
<comment type="caution">
    <text evidence="2">The sequence shown here is derived from an EMBL/GenBank/DDBJ whole genome shotgun (WGS) entry which is preliminary data.</text>
</comment>
<reference evidence="2 3" key="1">
    <citation type="journal article" date="2019" name="Int. J. Syst. Evol. Microbiol.">
        <title>Anaerobacillus alkaliphilus sp. nov., a novel alkaliphilic and moderately halophilic bacterium.</title>
        <authorList>
            <person name="Borsodi A.K."/>
            <person name="Aszalos J.M."/>
            <person name="Bihari P."/>
            <person name="Nagy I."/>
            <person name="Schumann P."/>
            <person name="Sproer C."/>
            <person name="Kovacs A.L."/>
            <person name="Boka K."/>
            <person name="Dobosy P."/>
            <person name="Ovari M."/>
            <person name="Szili-Kovacs T."/>
            <person name="Toth E."/>
        </authorList>
    </citation>
    <scope>NUCLEOTIDE SEQUENCE [LARGE SCALE GENOMIC DNA]</scope>
    <source>
        <strain evidence="2 3">B16-10</strain>
    </source>
</reference>